<evidence type="ECO:0000256" key="1">
    <source>
        <dbReference type="SAM" id="Coils"/>
    </source>
</evidence>
<feature type="region of interest" description="Disordered" evidence="2">
    <location>
        <begin position="800"/>
        <end position="827"/>
    </location>
</feature>
<organism evidence="3 4">
    <name type="scientific">Collichthys lucidus</name>
    <name type="common">Big head croaker</name>
    <name type="synonym">Sciaena lucida</name>
    <dbReference type="NCBI Taxonomy" id="240159"/>
    <lineage>
        <taxon>Eukaryota</taxon>
        <taxon>Metazoa</taxon>
        <taxon>Chordata</taxon>
        <taxon>Craniata</taxon>
        <taxon>Vertebrata</taxon>
        <taxon>Euteleostomi</taxon>
        <taxon>Actinopterygii</taxon>
        <taxon>Neopterygii</taxon>
        <taxon>Teleostei</taxon>
        <taxon>Neoteleostei</taxon>
        <taxon>Acanthomorphata</taxon>
        <taxon>Eupercaria</taxon>
        <taxon>Sciaenidae</taxon>
        <taxon>Collichthys</taxon>
    </lineage>
</organism>
<name>A0A4U5TVE0_COLLU</name>
<feature type="region of interest" description="Disordered" evidence="2">
    <location>
        <begin position="134"/>
        <end position="165"/>
    </location>
</feature>
<dbReference type="Gene3D" id="3.40.50.300">
    <property type="entry name" value="P-loop containing nucleotide triphosphate hydrolases"/>
    <property type="match status" value="1"/>
</dbReference>
<evidence type="ECO:0000313" key="3">
    <source>
        <dbReference type="EMBL" id="TKS65584.1"/>
    </source>
</evidence>
<feature type="compositionally biased region" description="Polar residues" evidence="2">
    <location>
        <begin position="137"/>
        <end position="157"/>
    </location>
</feature>
<evidence type="ECO:0000256" key="2">
    <source>
        <dbReference type="SAM" id="MobiDB-lite"/>
    </source>
</evidence>
<dbReference type="Pfam" id="PF13245">
    <property type="entry name" value="AAA_19"/>
    <property type="match status" value="1"/>
</dbReference>
<dbReference type="InterPro" id="IPR027417">
    <property type="entry name" value="P-loop_NTPase"/>
</dbReference>
<protein>
    <recommendedName>
        <fullName evidence="5">Helicase-primase helicase subunit</fullName>
    </recommendedName>
</protein>
<dbReference type="EMBL" id="ML240892">
    <property type="protein sequence ID" value="TKS65584.1"/>
    <property type="molecule type" value="Genomic_DNA"/>
</dbReference>
<gene>
    <name evidence="3" type="ORF">D9C73_028409</name>
</gene>
<accession>A0A4U5TVE0</accession>
<dbReference type="Proteomes" id="UP000298787">
    <property type="component" value="Unassembled WGS sequence"/>
</dbReference>
<reference evidence="3 4" key="1">
    <citation type="submission" date="2019-01" db="EMBL/GenBank/DDBJ databases">
        <title>Genome Assembly of Collichthys lucidus.</title>
        <authorList>
            <person name="Cai M."/>
            <person name="Xiao S."/>
        </authorList>
    </citation>
    <scope>NUCLEOTIDE SEQUENCE [LARGE SCALE GENOMIC DNA]</scope>
    <source>
        <strain evidence="3">JT15FE1705JMU</strain>
        <tissue evidence="3">Muscle</tissue>
    </source>
</reference>
<keyword evidence="4" id="KW-1185">Reference proteome</keyword>
<evidence type="ECO:0008006" key="5">
    <source>
        <dbReference type="Google" id="ProtNLM"/>
    </source>
</evidence>
<proteinExistence type="predicted"/>
<feature type="coiled-coil region" evidence="1">
    <location>
        <begin position="30"/>
        <end position="57"/>
    </location>
</feature>
<keyword evidence="1" id="KW-0175">Coiled coil</keyword>
<evidence type="ECO:0000313" key="4">
    <source>
        <dbReference type="Proteomes" id="UP000298787"/>
    </source>
</evidence>
<sequence length="962" mass="108880">MPATRSSLCRKRTRDESSGRCNDCSHIKVIADLKHEILELNKLLDSERERLAETISERAASSAVRVKGEGVRVDGGGQGRDAAMVIDTKGVTRPLSDGCRHLLYELELCKKDLEDTREALQEACEEREALRVKLSESRQTNGNSAELNETAGSTQPPHKTKDSHPHLAWVGSHYLAVSLPEDRMFKPGQSVTPAGVLQKLFEMRVGDKQSQAFSLLLENINIMLSQLEPEWYAKHFAFSRAYVHGNKYKATDRVDTEDFAWLLFEYGAHTPFIEVLAGLQNVLNSTGKGGVTTSALYTSKNMYSSYVMLFRETVSRAYERFALVRERAQRVRSANGLVRVPLTAGLAVGQSESQQGGSNSVKSRVLRSVLEGIEAPPAHISSTQASVKVDRVSHDDPLQLGQSIEELMTRRYPEQHAGKGLSVGESQSKIPRLEEENPVTKTILAMSRYCQEQWVRNMVKLHMSRGERMKLALLSGDAGCGKSYAVSLLEKKLKSMNVSVAVSAMTNKAAGTLMESGSLDRVYTFHKMMGFKQDLLDEKLSLKDFTQQYNRVHWNAISHFNSLRQSNPRDTNGMDWRHSCAHLRPESCAVCSNMFKQLMLSQKHPEPDPPPFLGMNVLIVDEYGLMNVRLLERMLCCLELFYGPEKGPLIIFSGSVSQLQPVGSSPRIWETEHFEGLLSSSTPLFVNRRQFKDPGYAEALTYLQFNTVTEESQRIFRSQVSVSELDVMDPGYEPEKLRPTAWYEVLKQAAQTLPKLFSTPKYLKGVRSTERDYLTLDKLWVGCKVRMIWHMNDNGIQVAPDRNLLGKPGERQRQRRQRQEQQQLSSMVDTEGVVRRIRYNHQSQFNEFYVKGAADRNPVQGFSFHMELHELDSDNAPTGLSVGHEYVRLSRLHRDGKSALPPAPEFFYVTNKPSVYVVLTRVVMRENLQMTNCNFAETIGAVQFYDDRLVSYRKRVEMNYSS</sequence>
<dbReference type="SUPFAM" id="SSF52540">
    <property type="entry name" value="P-loop containing nucleoside triphosphate hydrolases"/>
    <property type="match status" value="1"/>
</dbReference>
<dbReference type="AlphaFoldDB" id="A0A4U5TVE0"/>